<dbReference type="Proteomes" id="UP001445335">
    <property type="component" value="Unassembled WGS sequence"/>
</dbReference>
<protein>
    <submittedName>
        <fullName evidence="4">Uncharacterized protein</fullName>
    </submittedName>
</protein>
<evidence type="ECO:0000256" key="1">
    <source>
        <dbReference type="SAM" id="Coils"/>
    </source>
</evidence>
<evidence type="ECO:0000313" key="5">
    <source>
        <dbReference type="Proteomes" id="UP001445335"/>
    </source>
</evidence>
<dbReference type="PANTHER" id="PTHR36535">
    <property type="entry name" value="YALI0E30327P"/>
    <property type="match status" value="1"/>
</dbReference>
<dbReference type="InterPro" id="IPR013901">
    <property type="entry name" value="Anthrone_oxy"/>
</dbReference>
<proteinExistence type="predicted"/>
<keyword evidence="1" id="KW-0175">Coiled coil</keyword>
<keyword evidence="3" id="KW-0812">Transmembrane</keyword>
<feature type="region of interest" description="Disordered" evidence="2">
    <location>
        <begin position="57"/>
        <end position="83"/>
    </location>
</feature>
<feature type="transmembrane region" description="Helical" evidence="3">
    <location>
        <begin position="562"/>
        <end position="581"/>
    </location>
</feature>
<keyword evidence="3" id="KW-0472">Membrane</keyword>
<evidence type="ECO:0000313" key="4">
    <source>
        <dbReference type="EMBL" id="KAK9842106.1"/>
    </source>
</evidence>
<keyword evidence="5" id="KW-1185">Reference proteome</keyword>
<name>A0AAW1S8J6_9CHLO</name>
<organism evidence="4 5">
    <name type="scientific">Elliptochloris bilobata</name>
    <dbReference type="NCBI Taxonomy" id="381761"/>
    <lineage>
        <taxon>Eukaryota</taxon>
        <taxon>Viridiplantae</taxon>
        <taxon>Chlorophyta</taxon>
        <taxon>core chlorophytes</taxon>
        <taxon>Trebouxiophyceae</taxon>
        <taxon>Trebouxiophyceae incertae sedis</taxon>
        <taxon>Elliptochloris clade</taxon>
        <taxon>Elliptochloris</taxon>
    </lineage>
</organism>
<dbReference type="AlphaFoldDB" id="A0AAW1S8J6"/>
<evidence type="ECO:0000256" key="2">
    <source>
        <dbReference type="SAM" id="MobiDB-lite"/>
    </source>
</evidence>
<dbReference type="Pfam" id="PF08592">
    <property type="entry name" value="Anthrone_oxy"/>
    <property type="match status" value="1"/>
</dbReference>
<comment type="caution">
    <text evidence="4">The sequence shown here is derived from an EMBL/GenBank/DDBJ whole genome shotgun (WGS) entry which is preliminary data.</text>
</comment>
<keyword evidence="3" id="KW-1133">Transmembrane helix</keyword>
<evidence type="ECO:0000256" key="3">
    <source>
        <dbReference type="SAM" id="Phobius"/>
    </source>
</evidence>
<feature type="compositionally biased region" description="Basic and acidic residues" evidence="2">
    <location>
        <begin position="57"/>
        <end position="74"/>
    </location>
</feature>
<sequence>MGVRCASSGAIASSGSGDLFPALDRASSGDFWRAQERLQTEAAAAAAESAALRDELADARRSAEAAAAERREDPDASASLEEARAEAAAAAAHAAAAEAARDRADAARAAAEAARREADLALQAAAADEEAERGQRAEGVSEQLKADGQRRSRVFRNAVAAAVSRIQAELEAERNGLALRLRETESALADARHAADCSAAAAEAATAEATARTADAQAAGSLAAAEAEAAEGARAGQLAARRAAVAAEELQRAAEREAEDVRAQMLAAGKRAEAAEAAAAAARAAAASAAQRDGERIRDLEVELSCACEQAEAAVAAAAATSPPEELNRAGAAACVAALEREVAQLRASGGGSRAGGATAGGGTQPGSLLASLGLDSWREARLGGGPGGGSSGAASAGDVEAGLGKKVGGGVPGRAASRFAPAWLLAASVRQRVGRGRLSPHTLLLALYLAALHMAVLTSFARGPAACPPGEGREQFKRSYPRAARLQAPLALLAAVCSGTAACAAQTHAKGITFAVVAVVMVGIVGMTLVFIKPTNNFLLGHRVFSPAETMGLLRRWERWHAARTVASIAAFAVLVIVSLA</sequence>
<gene>
    <name evidence="4" type="ORF">WJX81_008612</name>
</gene>
<accession>A0AAW1S8J6</accession>
<dbReference type="EMBL" id="JALJOU010000009">
    <property type="protein sequence ID" value="KAK9842106.1"/>
    <property type="molecule type" value="Genomic_DNA"/>
</dbReference>
<reference evidence="4 5" key="1">
    <citation type="journal article" date="2024" name="Nat. Commun.">
        <title>Phylogenomics reveals the evolutionary origins of lichenization in chlorophyte algae.</title>
        <authorList>
            <person name="Puginier C."/>
            <person name="Libourel C."/>
            <person name="Otte J."/>
            <person name="Skaloud P."/>
            <person name="Haon M."/>
            <person name="Grisel S."/>
            <person name="Petersen M."/>
            <person name="Berrin J.G."/>
            <person name="Delaux P.M."/>
            <person name="Dal Grande F."/>
            <person name="Keller J."/>
        </authorList>
    </citation>
    <scope>NUCLEOTIDE SEQUENCE [LARGE SCALE GENOMIC DNA]</scope>
    <source>
        <strain evidence="4 5">SAG 245.80</strain>
    </source>
</reference>
<feature type="coiled-coil region" evidence="1">
    <location>
        <begin position="240"/>
        <end position="292"/>
    </location>
</feature>
<dbReference type="PANTHER" id="PTHR36535:SF1">
    <property type="entry name" value="DUF1772 DOMAIN-CONTAINING PROTEIN"/>
    <property type="match status" value="1"/>
</dbReference>
<feature type="transmembrane region" description="Helical" evidence="3">
    <location>
        <begin position="487"/>
        <end position="506"/>
    </location>
</feature>
<feature type="transmembrane region" description="Helical" evidence="3">
    <location>
        <begin position="513"/>
        <end position="533"/>
    </location>
</feature>